<gene>
    <name evidence="1" type="ORF">SAMN05192542_102183</name>
</gene>
<dbReference type="EMBL" id="FOAJ01000002">
    <property type="protein sequence ID" value="SEK46920.1"/>
    <property type="molecule type" value="Genomic_DNA"/>
</dbReference>
<name>A0A1H7HD55_9BURK</name>
<evidence type="ECO:0000313" key="1">
    <source>
        <dbReference type="EMBL" id="SEK46920.1"/>
    </source>
</evidence>
<keyword evidence="2" id="KW-1185">Reference proteome</keyword>
<sequence>MAFVMWKTNGQQSVGQPVTNIVIGAFAEVVAGLKAQWTRRRNVALFAIPVRITRQQRPSIHAISLKRDPVRPDISLLENMNSYSVRCSKRMHMPMYFAAISEHDDVGSRTTRNPLLIPKGQIRTAPAKIVGRFAPAIDQIAAAEIDPLEGVTSIDQLRCKLTKKRRCRSLQCQKRTPHRMLDSRNAIRPLQAAGPHGGALVGAPPQSQARDEAYNTASEININGG</sequence>
<dbReference type="Proteomes" id="UP000199120">
    <property type="component" value="Unassembled WGS sequence"/>
</dbReference>
<accession>A0A1H7HD55</accession>
<protein>
    <submittedName>
        <fullName evidence="1">Uncharacterized protein</fullName>
    </submittedName>
</protein>
<evidence type="ECO:0000313" key="2">
    <source>
        <dbReference type="Proteomes" id="UP000199120"/>
    </source>
</evidence>
<organism evidence="1 2">
    <name type="scientific">Paraburkholderia caballeronis</name>
    <dbReference type="NCBI Taxonomy" id="416943"/>
    <lineage>
        <taxon>Bacteria</taxon>
        <taxon>Pseudomonadati</taxon>
        <taxon>Pseudomonadota</taxon>
        <taxon>Betaproteobacteria</taxon>
        <taxon>Burkholderiales</taxon>
        <taxon>Burkholderiaceae</taxon>
        <taxon>Paraburkholderia</taxon>
    </lineage>
</organism>
<reference evidence="2" key="1">
    <citation type="submission" date="2016-10" db="EMBL/GenBank/DDBJ databases">
        <authorList>
            <person name="Varghese N."/>
            <person name="Submissions S."/>
        </authorList>
    </citation>
    <scope>NUCLEOTIDE SEQUENCE [LARGE SCALE GENOMIC DNA]</scope>
    <source>
        <strain evidence="2">LMG 26416</strain>
    </source>
</reference>
<dbReference type="AlphaFoldDB" id="A0A1H7HD55"/>
<proteinExistence type="predicted"/>